<evidence type="ECO:0000256" key="1">
    <source>
        <dbReference type="ARBA" id="ARBA00007269"/>
    </source>
</evidence>
<sequence length="837" mass="94634">MHKFKKAQAQNKLSIEKHLEANASLNSSSEEEDETNEEDVQNVVDKILSAYQGQGIDAEKVISYLVNSFQSSSAVCLICISTVKKIDQIWNCKKCYAFLHLSCILHWINDSLSYKRAKGITPIWACPKCRMEYGQNQIPRTYECFCGKTIDPPYQPWVIPHSCGETCGKLLQPECGHKCVLLCHPGPCPPCAKMVTVKCYCGKFPAQPRRCNAKNWCCGNICNKKYESCTHSCSNLCHAGECPPCMETVLLKCRCKNNQKEGKCYEDVWICEQPCNRKFSCNVHTCESTCHLPGDCSNCPMEKNRCCPCGKKRYEVSCRQQQVPTCGDTCDKLLDCGSHYCNMRCHMDRCGQCLEVVTKTCRCGTYTKEIACVKEFHCNKKCTQMRLCGRHLCNKKCCDCISKNVSNLCEKTCGETLNCRKHKCAAPCHSGPCYPCNRMDVIQCRCGSSKITVPCGTRKRIRPPPCNKSCKIPPTCHHSKRETHKCHQGPCPPCKKVCGLTYKRCGHSCPTTCHTKVWVKVNGVKSQPIGPWEKQQKDVMQLKTLPCPPCEVSVPVTCLGGHETRPWPCHMSRPSSCGRVCGQPLPCTNHVCELTCHKIGTINEANDTSSNGTPCMECENECLFPRPEGCTHVCPQPCHPVPCKPCKQLVRISCHCGISTLYRHCVDLTSASGEKRDELLRCGNQCPKNYPCGHRCINDCHPGTCKNGEECNKKIRLWCKCKRIKKDFVCSFIQKRQIIVDCDDVCESLRNERNQAQEAMMAKKREAEELRNREEIEKFEKKFKPRRKRKDKYDNLKQSQENAGYKRKIVWILTVVIGFIGITIAYTTAPNVNIFES</sequence>
<keyword evidence="5" id="KW-0862">Zinc</keyword>
<feature type="domain" description="NF-X1-type" evidence="9">
    <location>
        <begin position="505"/>
        <end position="552"/>
    </location>
</feature>
<dbReference type="Proteomes" id="UP000008237">
    <property type="component" value="Unassembled WGS sequence"/>
</dbReference>
<evidence type="ECO:0000256" key="3">
    <source>
        <dbReference type="ARBA" id="ARBA00022737"/>
    </source>
</evidence>
<dbReference type="STRING" id="610380.E2BU31"/>
<evidence type="ECO:0000259" key="9">
    <source>
        <dbReference type="SMART" id="SM00438"/>
    </source>
</evidence>
<dbReference type="OrthoDB" id="536399at2759"/>
<dbReference type="GO" id="GO:0008270">
    <property type="term" value="F:zinc ion binding"/>
    <property type="evidence" value="ECO:0007669"/>
    <property type="project" value="UniProtKB-KW"/>
</dbReference>
<reference evidence="10 11" key="1">
    <citation type="journal article" date="2010" name="Science">
        <title>Genomic comparison of the ants Camponotus floridanus and Harpegnathos saltator.</title>
        <authorList>
            <person name="Bonasio R."/>
            <person name="Zhang G."/>
            <person name="Ye C."/>
            <person name="Mutti N.S."/>
            <person name="Fang X."/>
            <person name="Qin N."/>
            <person name="Donahue G."/>
            <person name="Yang P."/>
            <person name="Li Q."/>
            <person name="Li C."/>
            <person name="Zhang P."/>
            <person name="Huang Z."/>
            <person name="Berger S.L."/>
            <person name="Reinberg D."/>
            <person name="Wang J."/>
            <person name="Liebig J."/>
        </authorList>
    </citation>
    <scope>NUCLEOTIDE SEQUENCE [LARGE SCALE GENOMIC DNA]</scope>
    <source>
        <strain evidence="10 11">R22 G/1</strain>
    </source>
</reference>
<feature type="domain" description="NF-X1-type" evidence="9">
    <location>
        <begin position="587"/>
        <end position="620"/>
    </location>
</feature>
<feature type="domain" description="NF-X1-type" evidence="9">
    <location>
        <begin position="692"/>
        <end position="713"/>
    </location>
</feature>
<feature type="compositionally biased region" description="Acidic residues" evidence="7">
    <location>
        <begin position="29"/>
        <end position="38"/>
    </location>
</feature>
<keyword evidence="11" id="KW-1185">Reference proteome</keyword>
<dbReference type="InterPro" id="IPR034078">
    <property type="entry name" value="NFX1_fam"/>
</dbReference>
<keyword evidence="6" id="KW-0175">Coiled coil</keyword>
<feature type="domain" description="NF-X1-type" evidence="9">
    <location>
        <begin position="281"/>
        <end position="301"/>
    </location>
</feature>
<keyword evidence="8" id="KW-0812">Transmembrane</keyword>
<evidence type="ECO:0000256" key="2">
    <source>
        <dbReference type="ARBA" id="ARBA00022723"/>
    </source>
</evidence>
<dbReference type="CDD" id="cd06008">
    <property type="entry name" value="NF-X1-zinc-finger"/>
    <property type="match status" value="5"/>
</dbReference>
<evidence type="ECO:0000256" key="5">
    <source>
        <dbReference type="ARBA" id="ARBA00022833"/>
    </source>
</evidence>
<dbReference type="GO" id="GO:0000977">
    <property type="term" value="F:RNA polymerase II transcription regulatory region sequence-specific DNA binding"/>
    <property type="evidence" value="ECO:0007669"/>
    <property type="project" value="TreeGrafter"/>
</dbReference>
<gene>
    <name evidence="10" type="ORF">EAI_04466</name>
</gene>
<feature type="domain" description="NF-X1-type" evidence="9">
    <location>
        <begin position="419"/>
        <end position="438"/>
    </location>
</feature>
<accession>E2BU31</accession>
<feature type="coiled-coil region" evidence="6">
    <location>
        <begin position="739"/>
        <end position="777"/>
    </location>
</feature>
<feature type="domain" description="NF-X1-type" evidence="9">
    <location>
        <begin position="229"/>
        <end position="247"/>
    </location>
</feature>
<dbReference type="EMBL" id="GL450575">
    <property type="protein sequence ID" value="EFN80805.1"/>
    <property type="molecule type" value="Genomic_DNA"/>
</dbReference>
<dbReference type="AlphaFoldDB" id="E2BU31"/>
<feature type="domain" description="NF-X1-type" evidence="9">
    <location>
        <begin position="336"/>
        <end position="355"/>
    </location>
</feature>
<feature type="domain" description="NF-X1-type" evidence="9">
    <location>
        <begin position="476"/>
        <end position="496"/>
    </location>
</feature>
<evidence type="ECO:0000313" key="10">
    <source>
        <dbReference type="EMBL" id="EFN80805.1"/>
    </source>
</evidence>
<name>E2BU31_HARSA</name>
<evidence type="ECO:0000256" key="8">
    <source>
        <dbReference type="SAM" id="Phobius"/>
    </source>
</evidence>
<evidence type="ECO:0000313" key="11">
    <source>
        <dbReference type="Proteomes" id="UP000008237"/>
    </source>
</evidence>
<feature type="transmembrane region" description="Helical" evidence="8">
    <location>
        <begin position="809"/>
        <end position="829"/>
    </location>
</feature>
<feature type="domain" description="NF-X1-type" evidence="9">
    <location>
        <begin position="630"/>
        <end position="648"/>
    </location>
</feature>
<feature type="domain" description="NF-X1-type" evidence="9">
    <location>
        <begin position="175"/>
        <end position="193"/>
    </location>
</feature>
<dbReference type="PANTHER" id="PTHR12360:SF1">
    <property type="entry name" value="NF-X1-TYPE ZINC FINGER PROTEIN NFXL1"/>
    <property type="match status" value="1"/>
</dbReference>
<comment type="similarity">
    <text evidence="1">Belongs to the NFX1 family.</text>
</comment>
<dbReference type="GO" id="GO:0000981">
    <property type="term" value="F:DNA-binding transcription factor activity, RNA polymerase II-specific"/>
    <property type="evidence" value="ECO:0007669"/>
    <property type="project" value="TreeGrafter"/>
</dbReference>
<feature type="domain" description="NF-X1-type" evidence="9">
    <location>
        <begin position="388"/>
        <end position="415"/>
    </location>
</feature>
<dbReference type="OMA" id="KCQSVCH"/>
<keyword evidence="8" id="KW-0472">Membrane</keyword>
<protein>
    <submittedName>
        <fullName evidence="10">NF-X1-type zinc finger protein NFXL1</fullName>
    </submittedName>
</protein>
<keyword evidence="2" id="KW-0479">Metal-binding</keyword>
<evidence type="ECO:0000256" key="7">
    <source>
        <dbReference type="SAM" id="MobiDB-lite"/>
    </source>
</evidence>
<feature type="region of interest" description="Disordered" evidence="7">
    <location>
        <begin position="1"/>
        <end position="38"/>
    </location>
</feature>
<keyword evidence="3" id="KW-0677">Repeat</keyword>
<dbReference type="SMART" id="SM00438">
    <property type="entry name" value="ZnF_NFX"/>
    <property type="match status" value="11"/>
</dbReference>
<keyword evidence="8" id="KW-1133">Transmembrane helix</keyword>
<dbReference type="InterPro" id="IPR000967">
    <property type="entry name" value="Znf_NFX1"/>
</dbReference>
<dbReference type="PhylomeDB" id="E2BU31"/>
<dbReference type="FunCoup" id="E2BU31">
    <property type="interactions" value="2161"/>
</dbReference>
<keyword evidence="4" id="KW-0863">Zinc-finger</keyword>
<evidence type="ECO:0000256" key="6">
    <source>
        <dbReference type="SAM" id="Coils"/>
    </source>
</evidence>
<dbReference type="InParanoid" id="E2BU31"/>
<dbReference type="PANTHER" id="PTHR12360">
    <property type="entry name" value="NUCLEAR TRANSCRIPTION FACTOR, X-BOX BINDING 1 NFX1"/>
    <property type="match status" value="1"/>
</dbReference>
<organism evidence="11">
    <name type="scientific">Harpegnathos saltator</name>
    <name type="common">Jerdon's jumping ant</name>
    <dbReference type="NCBI Taxonomy" id="610380"/>
    <lineage>
        <taxon>Eukaryota</taxon>
        <taxon>Metazoa</taxon>
        <taxon>Ecdysozoa</taxon>
        <taxon>Arthropoda</taxon>
        <taxon>Hexapoda</taxon>
        <taxon>Insecta</taxon>
        <taxon>Pterygota</taxon>
        <taxon>Neoptera</taxon>
        <taxon>Endopterygota</taxon>
        <taxon>Hymenoptera</taxon>
        <taxon>Apocrita</taxon>
        <taxon>Aculeata</taxon>
        <taxon>Formicoidea</taxon>
        <taxon>Formicidae</taxon>
        <taxon>Ponerinae</taxon>
        <taxon>Ponerini</taxon>
        <taxon>Harpegnathos</taxon>
    </lineage>
</organism>
<dbReference type="Pfam" id="PF01422">
    <property type="entry name" value="zf-NF-X1"/>
    <property type="match status" value="11"/>
</dbReference>
<dbReference type="KEGG" id="hst:105186533"/>
<evidence type="ECO:0000256" key="4">
    <source>
        <dbReference type="ARBA" id="ARBA00022771"/>
    </source>
</evidence>
<proteinExistence type="inferred from homology"/>
<dbReference type="GO" id="GO:0005634">
    <property type="term" value="C:nucleus"/>
    <property type="evidence" value="ECO:0007669"/>
    <property type="project" value="InterPro"/>
</dbReference>